<feature type="chain" id="PRO_5040859420" description="Lipoprotein" evidence="2">
    <location>
        <begin position="24"/>
        <end position="166"/>
    </location>
</feature>
<dbReference type="AlphaFoldDB" id="A0A9X1F0Z1"/>
<feature type="signal peptide" evidence="2">
    <location>
        <begin position="1"/>
        <end position="23"/>
    </location>
</feature>
<evidence type="ECO:0000313" key="3">
    <source>
        <dbReference type="EMBL" id="MBV7258047.1"/>
    </source>
</evidence>
<dbReference type="RefSeq" id="WP_218403421.1">
    <property type="nucleotide sequence ID" value="NZ_JAGSPC010000001.1"/>
</dbReference>
<evidence type="ECO:0000313" key="4">
    <source>
        <dbReference type="Proteomes" id="UP001138681"/>
    </source>
</evidence>
<name>A0A9X1F0Z1_9SPHN</name>
<keyword evidence="2" id="KW-0732">Signal</keyword>
<organism evidence="3 4">
    <name type="scientific">Erythrobacter crassostreae</name>
    <dbReference type="NCBI Taxonomy" id="2828328"/>
    <lineage>
        <taxon>Bacteria</taxon>
        <taxon>Pseudomonadati</taxon>
        <taxon>Pseudomonadota</taxon>
        <taxon>Alphaproteobacteria</taxon>
        <taxon>Sphingomonadales</taxon>
        <taxon>Erythrobacteraceae</taxon>
        <taxon>Erythrobacter/Porphyrobacter group</taxon>
        <taxon>Erythrobacter</taxon>
    </lineage>
</organism>
<proteinExistence type="predicted"/>
<gene>
    <name evidence="3" type="ORF">KCG46_00490</name>
</gene>
<sequence>MINWIKHRSFASAALVLSASLGACSSTNRSTPDWQSAAAHFAAGEERSPYVFDRKAASRCVGRWRLHADAVDDGAFPPEAYAALTEQLRLRQSINAAEFFTMNVMVPALAREASDEAETLLRKALEGDAQAFQLYFEALGRCSTKPVPVEGRGGNATDEAVEGPAG</sequence>
<dbReference type="PROSITE" id="PS51257">
    <property type="entry name" value="PROKAR_LIPOPROTEIN"/>
    <property type="match status" value="1"/>
</dbReference>
<protein>
    <recommendedName>
        <fullName evidence="5">Lipoprotein</fullName>
    </recommendedName>
</protein>
<keyword evidence="4" id="KW-1185">Reference proteome</keyword>
<dbReference type="EMBL" id="JAGSPC010000001">
    <property type="protein sequence ID" value="MBV7258047.1"/>
    <property type="molecule type" value="Genomic_DNA"/>
</dbReference>
<accession>A0A9X1F0Z1</accession>
<evidence type="ECO:0000256" key="2">
    <source>
        <dbReference type="SAM" id="SignalP"/>
    </source>
</evidence>
<evidence type="ECO:0000256" key="1">
    <source>
        <dbReference type="SAM" id="MobiDB-lite"/>
    </source>
</evidence>
<feature type="region of interest" description="Disordered" evidence="1">
    <location>
        <begin position="147"/>
        <end position="166"/>
    </location>
</feature>
<comment type="caution">
    <text evidence="3">The sequence shown here is derived from an EMBL/GenBank/DDBJ whole genome shotgun (WGS) entry which is preliminary data.</text>
</comment>
<evidence type="ECO:0008006" key="5">
    <source>
        <dbReference type="Google" id="ProtNLM"/>
    </source>
</evidence>
<reference evidence="3" key="1">
    <citation type="submission" date="2021-04" db="EMBL/GenBank/DDBJ databases">
        <authorList>
            <person name="Pira H."/>
            <person name="Risdian C."/>
            <person name="Wink J."/>
        </authorList>
    </citation>
    <scope>NUCLEOTIDE SEQUENCE</scope>
    <source>
        <strain evidence="3">WH158</strain>
    </source>
</reference>
<dbReference type="Proteomes" id="UP001138681">
    <property type="component" value="Unassembled WGS sequence"/>
</dbReference>